<dbReference type="GO" id="GO:1902073">
    <property type="term" value="P:positive regulation of hypoxia-inducible factor-1alpha signaling pathway"/>
    <property type="evidence" value="ECO:0007669"/>
    <property type="project" value="InterPro"/>
</dbReference>
<gene>
    <name evidence="4" type="ORF">PHYPSEUDO_002960</name>
</gene>
<evidence type="ECO:0000256" key="1">
    <source>
        <dbReference type="ARBA" id="ARBA00004496"/>
    </source>
</evidence>
<reference evidence="4" key="1">
    <citation type="submission" date="2021-02" db="EMBL/GenBank/DDBJ databases">
        <authorList>
            <person name="Palmer J.M."/>
        </authorList>
    </citation>
    <scope>NUCLEOTIDE SEQUENCE</scope>
    <source>
        <strain evidence="4">SCRP734</strain>
    </source>
</reference>
<dbReference type="PANTHER" id="PTHR15628:SF1">
    <property type="entry name" value="RWD DOMAIN-CONTAINING PROTEIN 3"/>
    <property type="match status" value="1"/>
</dbReference>
<feature type="compositionally biased region" description="Low complexity" evidence="3">
    <location>
        <begin position="227"/>
        <end position="236"/>
    </location>
</feature>
<evidence type="ECO:0000313" key="4">
    <source>
        <dbReference type="EMBL" id="KAG7384105.1"/>
    </source>
</evidence>
<dbReference type="GO" id="GO:0033235">
    <property type="term" value="P:positive regulation of protein sumoylation"/>
    <property type="evidence" value="ECO:0007669"/>
    <property type="project" value="InterPro"/>
</dbReference>
<dbReference type="PANTHER" id="PTHR15628">
    <property type="entry name" value="RWD DOMAIN-CONTAINING PROTEIN 3"/>
    <property type="match status" value="1"/>
</dbReference>
<dbReference type="CDD" id="cd24164">
    <property type="entry name" value="RWDD3_C"/>
    <property type="match status" value="1"/>
</dbReference>
<dbReference type="Proteomes" id="UP000694044">
    <property type="component" value="Unassembled WGS sequence"/>
</dbReference>
<feature type="region of interest" description="Disordered" evidence="3">
    <location>
        <begin position="153"/>
        <end position="270"/>
    </location>
</feature>
<keyword evidence="2" id="KW-0963">Cytoplasm</keyword>
<evidence type="ECO:0000256" key="2">
    <source>
        <dbReference type="ARBA" id="ARBA00022490"/>
    </source>
</evidence>
<evidence type="ECO:0008006" key="6">
    <source>
        <dbReference type="Google" id="ProtNLM"/>
    </source>
</evidence>
<evidence type="ECO:0000313" key="5">
    <source>
        <dbReference type="Proteomes" id="UP000694044"/>
    </source>
</evidence>
<sequence>MATQGQPPQELLLVRIDHFRDRATYVSELRAWLQELQIANGRVITMGADLQLLFVAAREAQVTKLLDLYQSRNIDTNSRGELCVDKFIDVLGRKTVQSCGCKGFLEMNVLSPTLLQKVLVQDWHAEQQWLDAALATQRTKAFLDWKAAAKAARKQRRKKEGQEKQHERDMKRKKREQEALEKAAAKEQEDDAGVEVDEDLETEKNEEEEEVGKVDKEQVATAPALVPQPQQQQGQGQKRKLENQQSPASGPKKSKSTNKKRRNKPTIVSS</sequence>
<proteinExistence type="predicted"/>
<dbReference type="EMBL" id="JAGDFM010000156">
    <property type="protein sequence ID" value="KAG7384105.1"/>
    <property type="molecule type" value="Genomic_DNA"/>
</dbReference>
<dbReference type="InterPro" id="IPR038840">
    <property type="entry name" value="RWDD3"/>
</dbReference>
<feature type="compositionally biased region" description="Acidic residues" evidence="3">
    <location>
        <begin position="188"/>
        <end position="210"/>
    </location>
</feature>
<dbReference type="GO" id="GO:0005737">
    <property type="term" value="C:cytoplasm"/>
    <property type="evidence" value="ECO:0007669"/>
    <property type="project" value="UniProtKB-SubCell"/>
</dbReference>
<feature type="compositionally biased region" description="Basic residues" evidence="3">
    <location>
        <begin position="252"/>
        <end position="264"/>
    </location>
</feature>
<evidence type="ECO:0000256" key="3">
    <source>
        <dbReference type="SAM" id="MobiDB-lite"/>
    </source>
</evidence>
<feature type="compositionally biased region" description="Basic and acidic residues" evidence="3">
    <location>
        <begin position="160"/>
        <end position="187"/>
    </location>
</feature>
<comment type="caution">
    <text evidence="4">The sequence shown here is derived from an EMBL/GenBank/DDBJ whole genome shotgun (WGS) entry which is preliminary data.</text>
</comment>
<accession>A0A8T1VRY7</accession>
<dbReference type="AlphaFoldDB" id="A0A8T1VRY7"/>
<protein>
    <recommendedName>
        <fullName evidence="6">RWD domain-containing protein</fullName>
    </recommendedName>
</protein>
<dbReference type="OrthoDB" id="167315at2759"/>
<name>A0A8T1VRY7_9STRA</name>
<keyword evidence="5" id="KW-1185">Reference proteome</keyword>
<comment type="subcellular location">
    <subcellularLocation>
        <location evidence="1">Cytoplasm</location>
    </subcellularLocation>
</comment>
<organism evidence="4 5">
    <name type="scientific">Phytophthora pseudosyringae</name>
    <dbReference type="NCBI Taxonomy" id="221518"/>
    <lineage>
        <taxon>Eukaryota</taxon>
        <taxon>Sar</taxon>
        <taxon>Stramenopiles</taxon>
        <taxon>Oomycota</taxon>
        <taxon>Peronosporomycetes</taxon>
        <taxon>Peronosporales</taxon>
        <taxon>Peronosporaceae</taxon>
        <taxon>Phytophthora</taxon>
    </lineage>
</organism>